<evidence type="ECO:0000313" key="2">
    <source>
        <dbReference type="Proteomes" id="UP000824120"/>
    </source>
</evidence>
<sequence>MSTLFDCVSLQCWENLFETPAPYLHETEVREFYYKMELLDDGGIRTTVKEVKIYLNEESLGIILGVLSEGIGSIKG</sequence>
<evidence type="ECO:0000313" key="1">
    <source>
        <dbReference type="EMBL" id="KAG5616006.1"/>
    </source>
</evidence>
<protein>
    <submittedName>
        <fullName evidence="1">Uncharacterized protein</fullName>
    </submittedName>
</protein>
<gene>
    <name evidence="1" type="ORF">H5410_015830</name>
</gene>
<keyword evidence="2" id="KW-1185">Reference proteome</keyword>
<organism evidence="1 2">
    <name type="scientific">Solanum commersonii</name>
    <name type="common">Commerson's wild potato</name>
    <name type="synonym">Commerson's nightshade</name>
    <dbReference type="NCBI Taxonomy" id="4109"/>
    <lineage>
        <taxon>Eukaryota</taxon>
        <taxon>Viridiplantae</taxon>
        <taxon>Streptophyta</taxon>
        <taxon>Embryophyta</taxon>
        <taxon>Tracheophyta</taxon>
        <taxon>Spermatophyta</taxon>
        <taxon>Magnoliopsida</taxon>
        <taxon>eudicotyledons</taxon>
        <taxon>Gunneridae</taxon>
        <taxon>Pentapetalae</taxon>
        <taxon>asterids</taxon>
        <taxon>lamiids</taxon>
        <taxon>Solanales</taxon>
        <taxon>Solanaceae</taxon>
        <taxon>Solanoideae</taxon>
        <taxon>Solaneae</taxon>
        <taxon>Solanum</taxon>
    </lineage>
</organism>
<accession>A0A9J5ZUR8</accession>
<comment type="caution">
    <text evidence="1">The sequence shown here is derived from an EMBL/GenBank/DDBJ whole genome shotgun (WGS) entry which is preliminary data.</text>
</comment>
<reference evidence="1 2" key="1">
    <citation type="submission" date="2020-09" db="EMBL/GenBank/DDBJ databases">
        <title>De no assembly of potato wild relative species, Solanum commersonii.</title>
        <authorList>
            <person name="Cho K."/>
        </authorList>
    </citation>
    <scope>NUCLEOTIDE SEQUENCE [LARGE SCALE GENOMIC DNA]</scope>
    <source>
        <strain evidence="1">LZ3.2</strain>
        <tissue evidence="1">Leaf</tissue>
    </source>
</reference>
<name>A0A9J5ZUR8_SOLCO</name>
<proteinExistence type="predicted"/>
<dbReference type="AlphaFoldDB" id="A0A9J5ZUR8"/>
<dbReference type="EMBL" id="JACXVP010000003">
    <property type="protein sequence ID" value="KAG5616006.1"/>
    <property type="molecule type" value="Genomic_DNA"/>
</dbReference>
<dbReference type="Proteomes" id="UP000824120">
    <property type="component" value="Chromosome 3"/>
</dbReference>